<reference evidence="1 2" key="1">
    <citation type="submission" date="2023-07" db="EMBL/GenBank/DDBJ databases">
        <title>Genomic Encyclopedia of Type Strains, Phase IV (KMG-IV): sequencing the most valuable type-strain genomes for metagenomic binning, comparative biology and taxonomic classification.</title>
        <authorList>
            <person name="Goeker M."/>
        </authorList>
    </citation>
    <scope>NUCLEOTIDE SEQUENCE [LARGE SCALE GENOMIC DNA]</scope>
    <source>
        <strain evidence="1 2">DSM 27848</strain>
    </source>
</reference>
<organism evidence="1 2">
    <name type="scientific">Lederbergia wuyishanensis</name>
    <dbReference type="NCBI Taxonomy" id="1347903"/>
    <lineage>
        <taxon>Bacteria</taxon>
        <taxon>Bacillati</taxon>
        <taxon>Bacillota</taxon>
        <taxon>Bacilli</taxon>
        <taxon>Bacillales</taxon>
        <taxon>Bacillaceae</taxon>
        <taxon>Lederbergia</taxon>
    </lineage>
</organism>
<dbReference type="RefSeq" id="WP_244683272.1">
    <property type="nucleotide sequence ID" value="NZ_JALIRM010000016.1"/>
</dbReference>
<accession>A0ABU0DAK7</accession>
<keyword evidence="2" id="KW-1185">Reference proteome</keyword>
<dbReference type="Gene3D" id="3.40.720.10">
    <property type="entry name" value="Alkaline Phosphatase, subunit A"/>
    <property type="match status" value="3"/>
</dbReference>
<proteinExistence type="predicted"/>
<dbReference type="Pfam" id="PF01663">
    <property type="entry name" value="Phosphodiest"/>
    <property type="match status" value="2"/>
</dbReference>
<name>A0ABU0DAK7_9BACI</name>
<protein>
    <submittedName>
        <fullName evidence="1">AlkP superfamily phosphohydrolase/phosphomutase</fullName>
    </submittedName>
</protein>
<dbReference type="Proteomes" id="UP001232343">
    <property type="component" value="Unassembled WGS sequence"/>
</dbReference>
<dbReference type="InterPro" id="IPR017850">
    <property type="entry name" value="Alkaline_phosphatase_core_sf"/>
</dbReference>
<dbReference type="InterPro" id="IPR002591">
    <property type="entry name" value="Phosphodiest/P_Trfase"/>
</dbReference>
<comment type="caution">
    <text evidence="1">The sequence shown here is derived from an EMBL/GenBank/DDBJ whole genome shotgun (WGS) entry which is preliminary data.</text>
</comment>
<evidence type="ECO:0000313" key="2">
    <source>
        <dbReference type="Proteomes" id="UP001232343"/>
    </source>
</evidence>
<dbReference type="EMBL" id="JAUSUO010000016">
    <property type="protein sequence ID" value="MDQ0345453.1"/>
    <property type="molecule type" value="Genomic_DNA"/>
</dbReference>
<evidence type="ECO:0000313" key="1">
    <source>
        <dbReference type="EMBL" id="MDQ0345453.1"/>
    </source>
</evidence>
<gene>
    <name evidence="1" type="ORF">J2S14_004309</name>
</gene>
<sequence>MIMRILLLSFLSMTILPSVVLGVEENGSTMVVSFDGMRHDYLESYMEKGDMPNFSDVVDKGMYAKNIRTIFPSLTSASHAAIATGARPSSTGMVSNEIHKRNKKLTNRDSAFFSPLDAEPVWSVARKEGKTTATVLFPGSNPEYGYKADYAVYYGNTWADSDFLSLDFQTEGNTKKTSFPLKLDKHDNRTVYIMAKSSGKLHKYDTFYFSFDPSMKLAEKVHLDEWGFLSFPTKNRELAGFSFKLKATKSDLSDAKLYRTAVTSAVIEGPSDFKETINENFGFFPVQDDDKALKKKWITRKEYEEISTRFAQWATDVSLYIKERYKPDLLFFYYPQVDHESHNYLLINPRQPGYSKEKSERYMEHIRWAYRLSDEMLGQVLLTINKNDRIFLVSDHGMEPVHSSLSPNEELEKKGLLVKDSQGKIDEKKSKAFALSSGSIAHIFINVKGIEKDGVVDQKEYVSLQREIVSIFKNVQLKKKKIPLKSSLSYIYGRLEGKNIIRYEDESPIKILKDTGFFASFDQKVNPYDKVIIPKRELKEMYHENTGDILLVAKKGYYMAQDDGDEVMATEVLGNHGGNPSRKELFPILLAAGNGISKGSIDSKVSTLDIAPTLYTLMGMDQPDYVEGKSIPELVGEKRDRN</sequence>
<dbReference type="PANTHER" id="PTHR10151:SF120">
    <property type="entry name" value="BIS(5'-ADENOSYL)-TRIPHOSPHATASE"/>
    <property type="match status" value="1"/>
</dbReference>
<dbReference type="PANTHER" id="PTHR10151">
    <property type="entry name" value="ECTONUCLEOTIDE PYROPHOSPHATASE/PHOSPHODIESTERASE"/>
    <property type="match status" value="1"/>
</dbReference>
<dbReference type="SUPFAM" id="SSF53649">
    <property type="entry name" value="Alkaline phosphatase-like"/>
    <property type="match status" value="1"/>
</dbReference>